<sequence>MNRVRNLALKSLLCVALIVVLASTSLNNYSYAEETAASSAVQITSGLKHIPGVKSFKTIINRAELPEQAQLFTHITVQSSNAPFAVNEVGVAAYVGLPEPYSASGYNSSFANGGTYYALTILYDDNRNPLAYNETKVNVLNEEQTQPTQPSLPSNPNNYGNDIDPNYNSVGGSQFTDITNQYWAFSAILDLNTRNVISGYPDGKFRPDKVVTRAEFAKIMVLAAGLTPAKVTKTSFSDIKATDWEAPFVEAAKSYLSGYKLSSGKLVFKPDAPATREDVAVAIVKLKGYNKTKLPDRTIIQAMFKDYNSISSYAKDYVALAIENNLVSGFPDETFRAQQPVTRAQAAAMLWRAYQYGDENKEESGDDEEVVDMVDGETVEIVEFPS</sequence>
<feature type="domain" description="SLH" evidence="2">
    <location>
        <begin position="171"/>
        <end position="234"/>
    </location>
</feature>
<organism evidence="3 4">
    <name type="scientific">Paenibacillus lignilyticus</name>
    <dbReference type="NCBI Taxonomy" id="1172615"/>
    <lineage>
        <taxon>Bacteria</taxon>
        <taxon>Bacillati</taxon>
        <taxon>Bacillota</taxon>
        <taxon>Bacilli</taxon>
        <taxon>Bacillales</taxon>
        <taxon>Paenibacillaceae</taxon>
        <taxon>Paenibacillus</taxon>
    </lineage>
</organism>
<feature type="chain" id="PRO_5046700097" evidence="1">
    <location>
        <begin position="33"/>
        <end position="386"/>
    </location>
</feature>
<evidence type="ECO:0000313" key="3">
    <source>
        <dbReference type="EMBL" id="MBP3965302.1"/>
    </source>
</evidence>
<evidence type="ECO:0000313" key="4">
    <source>
        <dbReference type="Proteomes" id="UP000673394"/>
    </source>
</evidence>
<keyword evidence="4" id="KW-1185">Reference proteome</keyword>
<dbReference type="Pfam" id="PF00395">
    <property type="entry name" value="SLH"/>
    <property type="match status" value="3"/>
</dbReference>
<dbReference type="Proteomes" id="UP000673394">
    <property type="component" value="Unassembled WGS sequence"/>
</dbReference>
<feature type="signal peptide" evidence="1">
    <location>
        <begin position="1"/>
        <end position="32"/>
    </location>
</feature>
<dbReference type="InterPro" id="IPR001119">
    <property type="entry name" value="SLH_dom"/>
</dbReference>
<evidence type="ECO:0000259" key="2">
    <source>
        <dbReference type="PROSITE" id="PS51272"/>
    </source>
</evidence>
<dbReference type="EMBL" id="JAGKSP010000010">
    <property type="protein sequence ID" value="MBP3965302.1"/>
    <property type="molecule type" value="Genomic_DNA"/>
</dbReference>
<dbReference type="PANTHER" id="PTHR43308:SF5">
    <property type="entry name" value="S-LAYER PROTEIN _ PEPTIDOGLYCAN ENDO-BETA-N-ACETYLGLUCOSAMINIDASE"/>
    <property type="match status" value="1"/>
</dbReference>
<dbReference type="RefSeq" id="WP_210661614.1">
    <property type="nucleotide sequence ID" value="NZ_JAGKSP010000010.1"/>
</dbReference>
<gene>
    <name evidence="3" type="ORF">I8J30_21565</name>
</gene>
<name>A0ABS5CHL0_9BACL</name>
<feature type="domain" description="SLH" evidence="2">
    <location>
        <begin position="235"/>
        <end position="297"/>
    </location>
</feature>
<accession>A0ABS5CHL0</accession>
<proteinExistence type="predicted"/>
<protein>
    <submittedName>
        <fullName evidence="3">S-layer homology domain-containing protein</fullName>
    </submittedName>
</protein>
<dbReference type="PROSITE" id="PS51272">
    <property type="entry name" value="SLH"/>
    <property type="match status" value="3"/>
</dbReference>
<dbReference type="InterPro" id="IPR051465">
    <property type="entry name" value="Cell_Envelope_Struct_Comp"/>
</dbReference>
<keyword evidence="1" id="KW-0732">Signal</keyword>
<reference evidence="3 4" key="1">
    <citation type="submission" date="2021-04" db="EMBL/GenBank/DDBJ databases">
        <title>Paenibacillus sp. DLE-14 whole genome sequence.</title>
        <authorList>
            <person name="Ham Y.J."/>
        </authorList>
    </citation>
    <scope>NUCLEOTIDE SEQUENCE [LARGE SCALE GENOMIC DNA]</scope>
    <source>
        <strain evidence="3 4">DLE-14</strain>
    </source>
</reference>
<comment type="caution">
    <text evidence="3">The sequence shown here is derived from an EMBL/GenBank/DDBJ whole genome shotgun (WGS) entry which is preliminary data.</text>
</comment>
<dbReference type="PANTHER" id="PTHR43308">
    <property type="entry name" value="OUTER MEMBRANE PROTEIN ALPHA-RELATED"/>
    <property type="match status" value="1"/>
</dbReference>
<feature type="domain" description="SLH" evidence="2">
    <location>
        <begin position="301"/>
        <end position="364"/>
    </location>
</feature>
<evidence type="ECO:0000256" key="1">
    <source>
        <dbReference type="SAM" id="SignalP"/>
    </source>
</evidence>